<dbReference type="AlphaFoldDB" id="A0A518BCF4"/>
<dbReference type="GO" id="GO:0016757">
    <property type="term" value="F:glycosyltransferase activity"/>
    <property type="evidence" value="ECO:0007669"/>
    <property type="project" value="UniProtKB-KW"/>
</dbReference>
<protein>
    <submittedName>
        <fullName evidence="1">Undecaprenyldiphospho-muramoylpentapeptide beta-N-acetylglucosaminyltransferase</fullName>
    </submittedName>
</protein>
<accession>A0A518BCF4</accession>
<dbReference type="Pfam" id="PF13528">
    <property type="entry name" value="Glyco_trans_1_3"/>
    <property type="match status" value="1"/>
</dbReference>
<sequence length="370" mass="42221">MGTIFYSMAGEGRGHAARVRALVEELQHEHQFFLYCPRDAYNFLAPRYEDHPHVVVRRIPGLVFHYRGKRLDYATTVSRSIDFLFHFRSLVRRLVDEIERERPDLIITDFEPALPAAAKKVGMPFLSLDHQHFLTACDLSSLPPTLRLNAWSMAYAVKAYYRGEAETVVSSFFFPPLRQGQEDVVQIGSLLRPEIREAKSERGDHFIAYLRRRASTKVLDLLRTLPSEVRVYGLGERMPEGNLNFKKIDERQFVEDLATADAVVGAAGNQTLGEALYLQKPVLALPEANHFEQRINAHYLREMGAGDYMLLEAASSRRIDKFLDRRDAYRSRIDPERLDGNPKAIAIIRKHLAAATKPTQPDHSNAPVRP</sequence>
<name>A0A518BCF4_9BACT</name>
<reference evidence="1 2" key="1">
    <citation type="submission" date="2019-02" db="EMBL/GenBank/DDBJ databases">
        <title>Deep-cultivation of Planctomycetes and their phenomic and genomic characterization uncovers novel biology.</title>
        <authorList>
            <person name="Wiegand S."/>
            <person name="Jogler M."/>
            <person name="Boedeker C."/>
            <person name="Pinto D."/>
            <person name="Vollmers J."/>
            <person name="Rivas-Marin E."/>
            <person name="Kohn T."/>
            <person name="Peeters S.H."/>
            <person name="Heuer A."/>
            <person name="Rast P."/>
            <person name="Oberbeckmann S."/>
            <person name="Bunk B."/>
            <person name="Jeske O."/>
            <person name="Meyerdierks A."/>
            <person name="Storesund J.E."/>
            <person name="Kallscheuer N."/>
            <person name="Luecker S."/>
            <person name="Lage O.M."/>
            <person name="Pohl T."/>
            <person name="Merkel B.J."/>
            <person name="Hornburger P."/>
            <person name="Mueller R.-W."/>
            <person name="Bruemmer F."/>
            <person name="Labrenz M."/>
            <person name="Spormann A.M."/>
            <person name="Op den Camp H."/>
            <person name="Overmann J."/>
            <person name="Amann R."/>
            <person name="Jetten M.S.M."/>
            <person name="Mascher T."/>
            <person name="Medema M.H."/>
            <person name="Devos D.P."/>
            <person name="Kaster A.-K."/>
            <person name="Ovreas L."/>
            <person name="Rohde M."/>
            <person name="Galperin M.Y."/>
            <person name="Jogler C."/>
        </authorList>
    </citation>
    <scope>NUCLEOTIDE SEQUENCE [LARGE SCALE GENOMIC DNA]</scope>
    <source>
        <strain evidence="1 2">Pan216</strain>
    </source>
</reference>
<gene>
    <name evidence="1" type="ORF">Pan216_55280</name>
</gene>
<dbReference type="Gene3D" id="3.40.50.2000">
    <property type="entry name" value="Glycogen Phosphorylase B"/>
    <property type="match status" value="2"/>
</dbReference>
<dbReference type="RefSeq" id="WP_145262977.1">
    <property type="nucleotide sequence ID" value="NZ_CP036279.1"/>
</dbReference>
<keyword evidence="1" id="KW-0808">Transferase</keyword>
<dbReference type="EMBL" id="CP036279">
    <property type="protein sequence ID" value="QDU64637.1"/>
    <property type="molecule type" value="Genomic_DNA"/>
</dbReference>
<dbReference type="KEGG" id="knv:Pan216_55280"/>
<evidence type="ECO:0000313" key="1">
    <source>
        <dbReference type="EMBL" id="QDU64637.1"/>
    </source>
</evidence>
<evidence type="ECO:0000313" key="2">
    <source>
        <dbReference type="Proteomes" id="UP000317093"/>
    </source>
</evidence>
<keyword evidence="1" id="KW-0328">Glycosyltransferase</keyword>
<dbReference type="OrthoDB" id="9793805at2"/>
<dbReference type="PANTHER" id="PTHR21015:SF22">
    <property type="entry name" value="GLYCOSYLTRANSFERASE"/>
    <property type="match status" value="1"/>
</dbReference>
<keyword evidence="2" id="KW-1185">Reference proteome</keyword>
<dbReference type="Proteomes" id="UP000317093">
    <property type="component" value="Chromosome"/>
</dbReference>
<dbReference type="PANTHER" id="PTHR21015">
    <property type="entry name" value="UDP-N-ACETYLGLUCOSAMINE--N-ACETYLMURAMYL-(PENTAPEPTIDE) PYROPHOSPHORYL-UNDECAPRENOL N-ACETYLGLUCOSAMINE TRANSFERASE 1"/>
    <property type="match status" value="1"/>
</dbReference>
<organism evidence="1 2">
    <name type="scientific">Kolteria novifilia</name>
    <dbReference type="NCBI Taxonomy" id="2527975"/>
    <lineage>
        <taxon>Bacteria</taxon>
        <taxon>Pseudomonadati</taxon>
        <taxon>Planctomycetota</taxon>
        <taxon>Planctomycetia</taxon>
        <taxon>Kolteriales</taxon>
        <taxon>Kolteriaceae</taxon>
        <taxon>Kolteria</taxon>
    </lineage>
</organism>
<dbReference type="SUPFAM" id="SSF53756">
    <property type="entry name" value="UDP-Glycosyltransferase/glycogen phosphorylase"/>
    <property type="match status" value="1"/>
</dbReference>
<proteinExistence type="predicted"/>